<dbReference type="AlphaFoldDB" id="A0A4Y7TWH3"/>
<feature type="domain" description="Peptidase C14 caspase" evidence="2">
    <location>
        <begin position="11"/>
        <end position="263"/>
    </location>
</feature>
<reference evidence="3 4" key="1">
    <citation type="journal article" date="2019" name="Nat. Ecol. Evol.">
        <title>Megaphylogeny resolves global patterns of mushroom evolution.</title>
        <authorList>
            <person name="Varga T."/>
            <person name="Krizsan K."/>
            <person name="Foldi C."/>
            <person name="Dima B."/>
            <person name="Sanchez-Garcia M."/>
            <person name="Sanchez-Ramirez S."/>
            <person name="Szollosi G.J."/>
            <person name="Szarkandi J.G."/>
            <person name="Papp V."/>
            <person name="Albert L."/>
            <person name="Andreopoulos W."/>
            <person name="Angelini C."/>
            <person name="Antonin V."/>
            <person name="Barry K.W."/>
            <person name="Bougher N.L."/>
            <person name="Buchanan P."/>
            <person name="Buyck B."/>
            <person name="Bense V."/>
            <person name="Catcheside P."/>
            <person name="Chovatia M."/>
            <person name="Cooper J."/>
            <person name="Damon W."/>
            <person name="Desjardin D."/>
            <person name="Finy P."/>
            <person name="Geml J."/>
            <person name="Haridas S."/>
            <person name="Hughes K."/>
            <person name="Justo A."/>
            <person name="Karasinski D."/>
            <person name="Kautmanova I."/>
            <person name="Kiss B."/>
            <person name="Kocsube S."/>
            <person name="Kotiranta H."/>
            <person name="LaButti K.M."/>
            <person name="Lechner B.E."/>
            <person name="Liimatainen K."/>
            <person name="Lipzen A."/>
            <person name="Lukacs Z."/>
            <person name="Mihaltcheva S."/>
            <person name="Morgado L.N."/>
            <person name="Niskanen T."/>
            <person name="Noordeloos M.E."/>
            <person name="Ohm R.A."/>
            <person name="Ortiz-Santana B."/>
            <person name="Ovrebo C."/>
            <person name="Racz N."/>
            <person name="Riley R."/>
            <person name="Savchenko A."/>
            <person name="Shiryaev A."/>
            <person name="Soop K."/>
            <person name="Spirin V."/>
            <person name="Szebenyi C."/>
            <person name="Tomsovsky M."/>
            <person name="Tulloss R.E."/>
            <person name="Uehling J."/>
            <person name="Grigoriev I.V."/>
            <person name="Vagvolgyi C."/>
            <person name="Papp T."/>
            <person name="Martin F.M."/>
            <person name="Miettinen O."/>
            <person name="Hibbett D.S."/>
            <person name="Nagy L.G."/>
        </authorList>
    </citation>
    <scope>NUCLEOTIDE SEQUENCE [LARGE SCALE GENOMIC DNA]</scope>
    <source>
        <strain evidence="3 4">FP101781</strain>
    </source>
</reference>
<dbReference type="InterPro" id="IPR011600">
    <property type="entry name" value="Pept_C14_caspase"/>
</dbReference>
<dbReference type="Gene3D" id="3.40.50.1460">
    <property type="match status" value="1"/>
</dbReference>
<dbReference type="EMBL" id="QPFP01000003">
    <property type="protein sequence ID" value="TEB38331.1"/>
    <property type="molecule type" value="Genomic_DNA"/>
</dbReference>
<comment type="similarity">
    <text evidence="1">Belongs to the peptidase C14B family.</text>
</comment>
<dbReference type="Proteomes" id="UP000298030">
    <property type="component" value="Unassembled WGS sequence"/>
</dbReference>
<dbReference type="OrthoDB" id="3223806at2759"/>
<name>A0A4Y7TWH3_COPMI</name>
<dbReference type="PANTHER" id="PTHR48104">
    <property type="entry name" value="METACASPASE-4"/>
    <property type="match status" value="1"/>
</dbReference>
<sequence length="500" mass="55677">MTLSTVPSPIFALVIGIDTYKSGGIWNLHSCVDDAQRIRRWLAHDLDVPKDHIRLLSDSQATKENIENAFMEHLVNNPSVQPDDAILIFFAGHGSHVTAPKDWYHGVRKPRSVEVLCTYDFDCKDAHGRVAGISDRSMHAMLKELAAVKGDNITLVLDCCFSPSQTPENIRERSRTRWTPPIRAVGEDLYRGLWPGARALPQHSQFSFLEPSPTSHVIIAACSPGHIATEGKEGGRFTNGFLQAVHSLTLHHTTYPNLIDYMNRQAAEGGQAAVCLGKHKGRVIFNDLPFIIDPQYVSIAAGRGGDLRIEAGSIHGVVEGSEFHIHSHNYRCSRNPSFATALVVRSYSTWSLARIKSQDSNVPRACWGRIVRWNNPNPLTVKIKSSVATLTKGWKLKKELPLGVSKTLKPTGISVRRVKTAEEAKVSVTMYRRSVVLERHDSIVGVFGERTLRIPNVNPMKLLNDAAHFSWHLRSTNPEKPLVSNTRVQVYSIHPDTLTK</sequence>
<evidence type="ECO:0000313" key="3">
    <source>
        <dbReference type="EMBL" id="TEB38331.1"/>
    </source>
</evidence>
<dbReference type="GO" id="GO:0005737">
    <property type="term" value="C:cytoplasm"/>
    <property type="evidence" value="ECO:0007669"/>
    <property type="project" value="TreeGrafter"/>
</dbReference>
<keyword evidence="4" id="KW-1185">Reference proteome</keyword>
<accession>A0A4Y7TWH3</accession>
<dbReference type="Pfam" id="PF00656">
    <property type="entry name" value="Peptidase_C14"/>
    <property type="match status" value="1"/>
</dbReference>
<organism evidence="3 4">
    <name type="scientific">Coprinellus micaceus</name>
    <name type="common">Glistening ink-cap mushroom</name>
    <name type="synonym">Coprinus micaceus</name>
    <dbReference type="NCBI Taxonomy" id="71717"/>
    <lineage>
        <taxon>Eukaryota</taxon>
        <taxon>Fungi</taxon>
        <taxon>Dikarya</taxon>
        <taxon>Basidiomycota</taxon>
        <taxon>Agaricomycotina</taxon>
        <taxon>Agaricomycetes</taxon>
        <taxon>Agaricomycetidae</taxon>
        <taxon>Agaricales</taxon>
        <taxon>Agaricineae</taxon>
        <taxon>Psathyrellaceae</taxon>
        <taxon>Coprinellus</taxon>
    </lineage>
</organism>
<dbReference type="GO" id="GO:0006508">
    <property type="term" value="P:proteolysis"/>
    <property type="evidence" value="ECO:0007669"/>
    <property type="project" value="InterPro"/>
</dbReference>
<evidence type="ECO:0000313" key="4">
    <source>
        <dbReference type="Proteomes" id="UP000298030"/>
    </source>
</evidence>
<gene>
    <name evidence="3" type="ORF">FA13DRAFT_739907</name>
</gene>
<evidence type="ECO:0000259" key="2">
    <source>
        <dbReference type="Pfam" id="PF00656"/>
    </source>
</evidence>
<dbReference type="PANTHER" id="PTHR48104:SF30">
    <property type="entry name" value="METACASPASE-1"/>
    <property type="match status" value="1"/>
</dbReference>
<protein>
    <recommendedName>
        <fullName evidence="2">Peptidase C14 caspase domain-containing protein</fullName>
    </recommendedName>
</protein>
<dbReference type="InterPro" id="IPR050452">
    <property type="entry name" value="Metacaspase"/>
</dbReference>
<proteinExistence type="inferred from homology"/>
<comment type="caution">
    <text evidence="3">The sequence shown here is derived from an EMBL/GenBank/DDBJ whole genome shotgun (WGS) entry which is preliminary data.</text>
</comment>
<evidence type="ECO:0000256" key="1">
    <source>
        <dbReference type="ARBA" id="ARBA00009005"/>
    </source>
</evidence>
<dbReference type="GO" id="GO:0004197">
    <property type="term" value="F:cysteine-type endopeptidase activity"/>
    <property type="evidence" value="ECO:0007669"/>
    <property type="project" value="InterPro"/>
</dbReference>